<dbReference type="InterPro" id="IPR002878">
    <property type="entry name" value="ChsH2_C"/>
</dbReference>
<accession>A0ABV8NT89</accession>
<evidence type="ECO:0000259" key="1">
    <source>
        <dbReference type="Pfam" id="PF01796"/>
    </source>
</evidence>
<dbReference type="InterPro" id="IPR052513">
    <property type="entry name" value="Thioester_dehydratase-like"/>
</dbReference>
<keyword evidence="4" id="KW-1185">Reference proteome</keyword>
<dbReference type="EMBL" id="JBHSBV010000001">
    <property type="protein sequence ID" value="MFC4200195.1"/>
    <property type="molecule type" value="Genomic_DNA"/>
</dbReference>
<feature type="domain" description="ChsH2 C-terminal OB-fold" evidence="1">
    <location>
        <begin position="61"/>
        <end position="119"/>
    </location>
</feature>
<proteinExistence type="predicted"/>
<dbReference type="InterPro" id="IPR022002">
    <property type="entry name" value="ChsH2_Znr"/>
</dbReference>
<gene>
    <name evidence="3" type="ORF">ACFOY1_04440</name>
</gene>
<dbReference type="RefSeq" id="WP_343218736.1">
    <property type="nucleotide sequence ID" value="NZ_JAHTBN010000005.1"/>
</dbReference>
<dbReference type="Proteomes" id="UP001595848">
    <property type="component" value="Unassembled WGS sequence"/>
</dbReference>
<dbReference type="PANTHER" id="PTHR34075">
    <property type="entry name" value="BLR3430 PROTEIN"/>
    <property type="match status" value="1"/>
</dbReference>
<protein>
    <submittedName>
        <fullName evidence="3">Zn-ribbon domain-containing OB-fold protein</fullName>
    </submittedName>
</protein>
<comment type="caution">
    <text evidence="3">The sequence shown here is derived from an EMBL/GenBank/DDBJ whole genome shotgun (WGS) entry which is preliminary data.</text>
</comment>
<evidence type="ECO:0000259" key="2">
    <source>
        <dbReference type="Pfam" id="PF12172"/>
    </source>
</evidence>
<dbReference type="Pfam" id="PF01796">
    <property type="entry name" value="OB_ChsH2_C"/>
    <property type="match status" value="1"/>
</dbReference>
<reference evidence="4" key="1">
    <citation type="journal article" date="2019" name="Int. J. Syst. Evol. Microbiol.">
        <title>The Global Catalogue of Microorganisms (GCM) 10K type strain sequencing project: providing services to taxonomists for standard genome sequencing and annotation.</title>
        <authorList>
            <consortium name="The Broad Institute Genomics Platform"/>
            <consortium name="The Broad Institute Genome Sequencing Center for Infectious Disease"/>
            <person name="Wu L."/>
            <person name="Ma J."/>
        </authorList>
    </citation>
    <scope>NUCLEOTIDE SEQUENCE [LARGE SCALE GENOMIC DNA]</scope>
    <source>
        <strain evidence="4">LMG 24813</strain>
    </source>
</reference>
<dbReference type="SUPFAM" id="SSF50249">
    <property type="entry name" value="Nucleic acid-binding proteins"/>
    <property type="match status" value="1"/>
</dbReference>
<dbReference type="Pfam" id="PF12172">
    <property type="entry name" value="zf-ChsH2"/>
    <property type="match status" value="1"/>
</dbReference>
<sequence>MMADSYQPRPIPAPTPNCETQEFWTAAQDGRLLLRHCESCGRSHWYPRAVCPFCDSTSTSWRQASGRGVIYTFSVMRRARIPFACAYVSLDEGPTMLTNIVDCDFGGLRIGAAVQAAFVPAQESGQMVPVFRLCSGSE</sequence>
<evidence type="ECO:0000313" key="3">
    <source>
        <dbReference type="EMBL" id="MFC4200195.1"/>
    </source>
</evidence>
<name>A0ABV8NT89_9BURK</name>
<feature type="domain" description="ChsH2 rubredoxin-like zinc ribbon" evidence="2">
    <location>
        <begin position="24"/>
        <end position="58"/>
    </location>
</feature>
<dbReference type="Gene3D" id="6.10.30.10">
    <property type="match status" value="1"/>
</dbReference>
<evidence type="ECO:0000313" key="4">
    <source>
        <dbReference type="Proteomes" id="UP001595848"/>
    </source>
</evidence>
<dbReference type="InterPro" id="IPR012340">
    <property type="entry name" value="NA-bd_OB-fold"/>
</dbReference>
<dbReference type="PANTHER" id="PTHR34075:SF5">
    <property type="entry name" value="BLR3430 PROTEIN"/>
    <property type="match status" value="1"/>
</dbReference>
<organism evidence="3 4">
    <name type="scientific">Candidimonas humi</name>
    <dbReference type="NCBI Taxonomy" id="683355"/>
    <lineage>
        <taxon>Bacteria</taxon>
        <taxon>Pseudomonadati</taxon>
        <taxon>Pseudomonadota</taxon>
        <taxon>Betaproteobacteria</taxon>
        <taxon>Burkholderiales</taxon>
        <taxon>Alcaligenaceae</taxon>
        <taxon>Candidimonas</taxon>
    </lineage>
</organism>